<evidence type="ECO:0000256" key="6">
    <source>
        <dbReference type="ARBA" id="ARBA00023170"/>
    </source>
</evidence>
<feature type="transmembrane region" description="Helical" evidence="10">
    <location>
        <begin position="1006"/>
        <end position="1029"/>
    </location>
</feature>
<evidence type="ECO:0000256" key="8">
    <source>
        <dbReference type="ARBA" id="ARBA00023224"/>
    </source>
</evidence>
<evidence type="ECO:0000256" key="1">
    <source>
        <dbReference type="ARBA" id="ARBA00004141"/>
    </source>
</evidence>
<proteinExistence type="predicted"/>
<feature type="compositionally biased region" description="Polar residues" evidence="9">
    <location>
        <begin position="1084"/>
        <end position="1094"/>
    </location>
</feature>
<dbReference type="PRINTS" id="PR00248">
    <property type="entry name" value="GPCRMGR"/>
</dbReference>
<feature type="transmembrane region" description="Helical" evidence="10">
    <location>
        <begin position="920"/>
        <end position="941"/>
    </location>
</feature>
<dbReference type="Proteomes" id="UP001212841">
    <property type="component" value="Unassembled WGS sequence"/>
</dbReference>
<dbReference type="PANTHER" id="PTHR10519">
    <property type="entry name" value="GABA-B RECEPTOR"/>
    <property type="match status" value="1"/>
</dbReference>
<evidence type="ECO:0000256" key="5">
    <source>
        <dbReference type="ARBA" id="ARBA00023136"/>
    </source>
</evidence>
<evidence type="ECO:0000256" key="10">
    <source>
        <dbReference type="SAM" id="Phobius"/>
    </source>
</evidence>
<evidence type="ECO:0000313" key="12">
    <source>
        <dbReference type="EMBL" id="KAJ3050106.1"/>
    </source>
</evidence>
<comment type="subcellular location">
    <subcellularLocation>
        <location evidence="1">Membrane</location>
        <topology evidence="1">Multi-pass membrane protein</topology>
    </subcellularLocation>
</comment>
<accession>A0AAD5X3M7</accession>
<evidence type="ECO:0000256" key="7">
    <source>
        <dbReference type="ARBA" id="ARBA00023180"/>
    </source>
</evidence>
<name>A0AAD5X3M7_9FUNG</name>
<reference evidence="12" key="1">
    <citation type="submission" date="2020-05" db="EMBL/GenBank/DDBJ databases">
        <title>Phylogenomic resolution of chytrid fungi.</title>
        <authorList>
            <person name="Stajich J.E."/>
            <person name="Amses K."/>
            <person name="Simmons R."/>
            <person name="Seto K."/>
            <person name="Myers J."/>
            <person name="Bonds A."/>
            <person name="Quandt C.A."/>
            <person name="Barry K."/>
            <person name="Liu P."/>
            <person name="Grigoriev I."/>
            <person name="Longcore J.E."/>
            <person name="James T.Y."/>
        </authorList>
    </citation>
    <scope>NUCLEOTIDE SEQUENCE</scope>
    <source>
        <strain evidence="12">JEL0318</strain>
    </source>
</reference>
<dbReference type="PROSITE" id="PS50259">
    <property type="entry name" value="G_PROTEIN_RECEP_F3_4"/>
    <property type="match status" value="1"/>
</dbReference>
<protein>
    <recommendedName>
        <fullName evidence="11">G-protein coupled receptors family 3 profile domain-containing protein</fullName>
    </recommendedName>
</protein>
<keyword evidence="3 10" id="KW-1133">Transmembrane helix</keyword>
<feature type="domain" description="G-protein coupled receptors family 3 profile" evidence="11">
    <location>
        <begin position="809"/>
        <end position="1060"/>
    </location>
</feature>
<dbReference type="EMBL" id="JADGJD010000553">
    <property type="protein sequence ID" value="KAJ3050106.1"/>
    <property type="molecule type" value="Genomic_DNA"/>
</dbReference>
<dbReference type="Pfam" id="PF00003">
    <property type="entry name" value="7tm_3"/>
    <property type="match status" value="1"/>
</dbReference>
<keyword evidence="4" id="KW-0297">G-protein coupled receptor</keyword>
<feature type="transmembrane region" description="Helical" evidence="10">
    <location>
        <begin position="1035"/>
        <end position="1056"/>
    </location>
</feature>
<evidence type="ECO:0000313" key="13">
    <source>
        <dbReference type="Proteomes" id="UP001212841"/>
    </source>
</evidence>
<feature type="region of interest" description="Disordered" evidence="9">
    <location>
        <begin position="1080"/>
        <end position="1105"/>
    </location>
</feature>
<feature type="transmembrane region" description="Helical" evidence="10">
    <location>
        <begin position="849"/>
        <end position="868"/>
    </location>
</feature>
<organism evidence="12 13">
    <name type="scientific">Rhizophlyctis rosea</name>
    <dbReference type="NCBI Taxonomy" id="64517"/>
    <lineage>
        <taxon>Eukaryota</taxon>
        <taxon>Fungi</taxon>
        <taxon>Fungi incertae sedis</taxon>
        <taxon>Chytridiomycota</taxon>
        <taxon>Chytridiomycota incertae sedis</taxon>
        <taxon>Chytridiomycetes</taxon>
        <taxon>Rhizophlyctidales</taxon>
        <taxon>Rhizophlyctidaceae</taxon>
        <taxon>Rhizophlyctis</taxon>
    </lineage>
</organism>
<dbReference type="AlphaFoldDB" id="A0AAD5X3M7"/>
<keyword evidence="5 10" id="KW-0472">Membrane</keyword>
<evidence type="ECO:0000256" key="2">
    <source>
        <dbReference type="ARBA" id="ARBA00022692"/>
    </source>
</evidence>
<evidence type="ECO:0000256" key="3">
    <source>
        <dbReference type="ARBA" id="ARBA00022989"/>
    </source>
</evidence>
<dbReference type="InterPro" id="IPR017978">
    <property type="entry name" value="GPCR_3_C"/>
</dbReference>
<dbReference type="InterPro" id="IPR002455">
    <property type="entry name" value="GPCR3_GABA-B"/>
</dbReference>
<comment type="caution">
    <text evidence="12">The sequence shown here is derived from an EMBL/GenBank/DDBJ whole genome shotgun (WGS) entry which is preliminary data.</text>
</comment>
<dbReference type="GO" id="GO:0038039">
    <property type="term" value="C:G protein-coupled receptor heterodimeric complex"/>
    <property type="evidence" value="ECO:0007669"/>
    <property type="project" value="TreeGrafter"/>
</dbReference>
<evidence type="ECO:0000256" key="4">
    <source>
        <dbReference type="ARBA" id="ARBA00023040"/>
    </source>
</evidence>
<keyword evidence="8" id="KW-0807">Transducer</keyword>
<feature type="transmembrane region" description="Helical" evidence="10">
    <location>
        <begin position="976"/>
        <end position="994"/>
    </location>
</feature>
<keyword evidence="13" id="KW-1185">Reference proteome</keyword>
<gene>
    <name evidence="12" type="ORF">HK097_008911</name>
</gene>
<evidence type="ECO:0000259" key="11">
    <source>
        <dbReference type="PROSITE" id="PS50259"/>
    </source>
</evidence>
<dbReference type="PANTHER" id="PTHR10519:SF20">
    <property type="entry name" value="G-PROTEIN COUPLED RECEPTOR 156-RELATED"/>
    <property type="match status" value="1"/>
</dbReference>
<keyword evidence="6" id="KW-0675">Receptor</keyword>
<dbReference type="GO" id="GO:0004965">
    <property type="term" value="F:G protein-coupled GABA receptor activity"/>
    <property type="evidence" value="ECO:0007669"/>
    <property type="project" value="InterPro"/>
</dbReference>
<feature type="transmembrane region" description="Helical" evidence="10">
    <location>
        <begin position="812"/>
        <end position="833"/>
    </location>
</feature>
<keyword evidence="2 10" id="KW-0812">Transmembrane</keyword>
<feature type="transmembrane region" description="Helical" evidence="10">
    <location>
        <begin position="880"/>
        <end position="900"/>
    </location>
</feature>
<evidence type="ECO:0000256" key="9">
    <source>
        <dbReference type="SAM" id="MobiDB-lite"/>
    </source>
</evidence>
<sequence>MVTTEVLSQDQWPDPDLKPLTVSFGSSYGSFQMGLNWNYSPYANGYFTTEYNSVFDMLYIWVRCDTDGELLKRFDIKIGDAAGWSGRPESIAKSASSIAEGDTPFVTGQWTRLAINITEKVQANYQANYKYKFNWFVIQTNVKPLSDTMPVKFYMAAYLTNTQAANLPPTGYVDPPGTTIIPPSADVFLTDDQTYADEGDSGTLAQWICTTAGAKNLDARGYQDLGDVFLHGFRDTVNGPVPMVTTTNVQFVASPVAQFKISYLWAGTARETFYAYDYPNPMLACTLHNADFFEIGNTTKANYTMVVWAPILWNDLPHVLGAYAQFVKSKRDPVTGQDTVAVHLRTRVPNSYGLKGGVEWAWVTSLMPDCSTSAPFWHCPDHIWFMDHQMGWLHAATDVLAPLASHALKWMKETSYNFMLDLHTAPSTLITYENDVYAVPLTISMFPWRVNMTTITARGLKPPPGKTGANWGASWWTAWTMETFNEYIDVMYEHGHRNILPLATNNNGDTELAQFFNLFYGSTMMNTDGRCGLDTKAEIALNNTIVKWSQMSDIFTLRAANQPAEFAAWKDKERLPNPLDEPALNFYDISNGKGEGFQLKAYTSDFAVIYPPTGVGEAWTMSAGLARRSRWPELGFEALMKVVATNERLQVNTPQPQSGSLGGISAFKSVKYSPEYQVKKTDMEFWFQYADHVMYQGYPATQSAYWSQVLTKNPLGLAYKDILYKGASAKEEISRVCAIVDYYSRPPCNEKNMVAKLQNNEANNKATVIYEYEPNYTYYCNPNLYGAKKIPDPIVNALPTSFTSSRSTTGKAMMAISAAGIGIELVLLILFIVKRDAPVIKAAARGPSYLIFLGAMLTLASVIMRVSADGDLKWSNCFGTYWLFSIGYAMVLGSLAVKSYRVDAIFRNRKASFSFSDAKVMILIASVVLGDVIISFMYQFWVIDSSRTQLTTIPLTDLTFTQTKCPTIHETPTVLYYLYNALLLLVAAIFAFRTRNVVSTFNENTFTAAAIGLITVISIVIVPVLNLVTSSEAQYLLIGLGTFLATVLSTVIFAVPKLLVAFEVLRLGGAPTTTTVMAKTGMTSSSPDSSNVGARSSVRGVKASV</sequence>
<dbReference type="InterPro" id="IPR000337">
    <property type="entry name" value="GPCR_3"/>
</dbReference>
<keyword evidence="7" id="KW-0325">Glycoprotein</keyword>